<name>A0AC61S909_9EURY</name>
<organism evidence="1 2">
    <name type="scientific">Candidatus Methanomarinus sp</name>
    <dbReference type="NCBI Taxonomy" id="3386244"/>
    <lineage>
        <taxon>Archaea</taxon>
        <taxon>Methanobacteriati</taxon>
        <taxon>Methanobacteriota</taxon>
        <taxon>Stenosarchaea group</taxon>
        <taxon>Methanomicrobia</taxon>
        <taxon>Methanosarcinales</taxon>
        <taxon>ANME-2 cluster</taxon>
        <taxon>Candidatus Methanocomedenaceae</taxon>
        <taxon>Candidatus Methanomarinus</taxon>
    </lineage>
</organism>
<sequence>YPNRLKEWFEKLKSLQDSKIWTIHYGIGESIQDYTFELRIYERLSSIPHCHMHIIKLLQICEEKFKETTLLKDSSRSDHFLRLALIAALCGFKSDAEEWLQYGIKSTLVYGYHKDITLFHLIDIMEMLNKHEQDIAIERCADILEMVDWMPHLTDGKETRYLPQNIFEQVAKVNTNAALRLLRIYAKDKARWQMQDCLETLIKQIQDGDPEILWALTSVFENHLSEDGGHPKQVVNAKQHVVEIVKKSGDLELFEIFKQRLDYFIRTSVTPRHWSDLTSEYWQSKRIMPHKEDFQASQETNADSLQKTYKLESTEVTILDIKDRMSVSFEDYKEILRKLKEENKNFYESDLTDSVLKLHISQASQSEDLVVIKDYLCNEDNWIKADLFRELGHRYIDLGDIENGLICLEVAYSNTIGGFRWERNKNDFEIIARHDRKRAIKLLVNESYHSIAEYGGFDVSLTACAYDVLNDIENLRGVYQDYLHHCQELFGHLPKRDRYQWLKNYSQDVDDFNQSVVHFLVDELDTVEIDLGNRLIDAYRELCLAKPEIALPIFVERLLDADELPKSRLLTILYMVAYDSPQLFIPYAEKISNLLNANHFQWKMMTIKLLQFVEQSGSVSEKVKERLKSAQHCYSLIINCSTFRLPHNNPSDRFLGFFAKNTKIPNQDQIGSCCEILSIDKNVILANIEHILKREGWTEEDENERLKNEWNGHVHPQGFPVVMIITSFDLRVFNLFNQILDEIVEKGRLSTNQLEALWRILQPADPEYKFSNIKPKPKDITLLVVSDKEMWLSELNRKHGKVRREPITQEWVTLFEQRILSQDTTYEVPYRSVLKNYSSLIMRDLEFSFEDLEKGSFCILKLSTFDDNECITLNQARELMTNHRNLIPDYYDLFLPILTWKTNHPLFFGYHELVSLPSYLKNQYGLTYKDFDLYNDDVCVMKYEVWQEGYQNESYSRELLSYGIRLMIHRDLLQKIFQDYDVELCQSIFEKRLYYGSKYDAKAAEMNSSTAFVIIHD</sequence>
<protein>
    <submittedName>
        <fullName evidence="1">Uncharacterized protein</fullName>
    </submittedName>
</protein>
<accession>A0AC61S909</accession>
<gene>
    <name evidence="1" type="ORF">C5S46_07090</name>
</gene>
<comment type="caution">
    <text evidence="1">The sequence shown here is derived from an EMBL/GenBank/DDBJ whole genome shotgun (WGS) entry which is preliminary data.</text>
</comment>
<proteinExistence type="predicted"/>
<reference evidence="1" key="1">
    <citation type="submission" date="2018-09" db="EMBL/GenBank/DDBJ databases">
        <title>A genomic encyclopedia of anaerobic methanotrophic archaea.</title>
        <authorList>
            <person name="Skennerton C.T."/>
            <person name="Chadwick G.L."/>
            <person name="Laso-Perez R."/>
            <person name="Leu A.O."/>
            <person name="Speth D.R."/>
            <person name="Yu H."/>
            <person name="Morgan-Lang C."/>
            <person name="Hatzenpichler R."/>
            <person name="Goudeau D."/>
            <person name="Malmstrom R."/>
            <person name="Woyke T."/>
            <person name="Hallam S."/>
            <person name="Tyson G.W."/>
            <person name="Wegener G."/>
            <person name="Boetius A."/>
            <person name="Orphan V.J."/>
        </authorList>
    </citation>
    <scope>NUCLEOTIDE SEQUENCE</scope>
    <source>
        <strain evidence="1">CONS3730D10UFb2</strain>
    </source>
</reference>
<dbReference type="Proteomes" id="UP000315423">
    <property type="component" value="Unassembled WGS sequence"/>
</dbReference>
<feature type="non-terminal residue" evidence="1">
    <location>
        <position position="1"/>
    </location>
</feature>
<evidence type="ECO:0000313" key="1">
    <source>
        <dbReference type="EMBL" id="TKY91201.1"/>
    </source>
</evidence>
<dbReference type="EMBL" id="QYBA01000241">
    <property type="protein sequence ID" value="TKY91201.1"/>
    <property type="molecule type" value="Genomic_DNA"/>
</dbReference>
<evidence type="ECO:0000313" key="2">
    <source>
        <dbReference type="Proteomes" id="UP000315423"/>
    </source>
</evidence>